<evidence type="ECO:0000313" key="2">
    <source>
        <dbReference type="Proteomes" id="UP000509303"/>
    </source>
</evidence>
<keyword evidence="2" id="KW-1185">Reference proteome</keyword>
<protein>
    <submittedName>
        <fullName evidence="1">Uncharacterized protein</fullName>
    </submittedName>
</protein>
<gene>
    <name evidence="1" type="ORF">HUT08_10665</name>
</gene>
<dbReference type="RefSeq" id="WP_176161664.1">
    <property type="nucleotide sequence ID" value="NZ_CP054929.1"/>
</dbReference>
<dbReference type="AlphaFoldDB" id="A0A7H8N6E0"/>
<organism evidence="1 2">
    <name type="scientific">Streptomyces buecherae</name>
    <dbReference type="NCBI Taxonomy" id="2763006"/>
    <lineage>
        <taxon>Bacteria</taxon>
        <taxon>Bacillati</taxon>
        <taxon>Actinomycetota</taxon>
        <taxon>Actinomycetes</taxon>
        <taxon>Kitasatosporales</taxon>
        <taxon>Streptomycetaceae</taxon>
        <taxon>Streptomyces</taxon>
    </lineage>
</organism>
<dbReference type="Proteomes" id="UP000509303">
    <property type="component" value="Chromosome"/>
</dbReference>
<sequence>MVATDGPQDVVSSWKISAADLPAAALDFPASVRVYLLPDTSVDGVAVYRDDAAGIVKTLRHRDVDIDFAVPREGRRYFSEFSAAVAVTTVCVAVASTLTADLIKNIALTTTGMFVPYRSCMTERACLPDSPRHGVVPCVERASRPRPPLLRVPSPMS</sequence>
<reference evidence="1 2" key="1">
    <citation type="submission" date="2020-06" db="EMBL/GenBank/DDBJ databases">
        <title>Genome mining for natural products.</title>
        <authorList>
            <person name="Zhang B."/>
            <person name="Shi J."/>
            <person name="Ge H."/>
        </authorList>
    </citation>
    <scope>NUCLEOTIDE SEQUENCE [LARGE SCALE GENOMIC DNA]</scope>
    <source>
        <strain evidence="1 2">NA00687</strain>
    </source>
</reference>
<accession>A0A7H8N6E0</accession>
<dbReference type="EMBL" id="CP054929">
    <property type="protein sequence ID" value="QKW49929.1"/>
    <property type="molecule type" value="Genomic_DNA"/>
</dbReference>
<name>A0A7H8N6E0_9ACTN</name>
<proteinExistence type="predicted"/>
<evidence type="ECO:0000313" key="1">
    <source>
        <dbReference type="EMBL" id="QKW49929.1"/>
    </source>
</evidence>